<feature type="transmembrane region" description="Helical" evidence="1">
    <location>
        <begin position="312"/>
        <end position="333"/>
    </location>
</feature>
<feature type="transmembrane region" description="Helical" evidence="1">
    <location>
        <begin position="444"/>
        <end position="465"/>
    </location>
</feature>
<keyword evidence="4" id="KW-1185">Reference proteome</keyword>
<dbReference type="PROSITE" id="PS51034">
    <property type="entry name" value="ZP_2"/>
    <property type="match status" value="1"/>
</dbReference>
<feature type="transmembrane region" description="Helical" evidence="1">
    <location>
        <begin position="345"/>
        <end position="362"/>
    </location>
</feature>
<feature type="transmembrane region" description="Helical" evidence="1">
    <location>
        <begin position="485"/>
        <end position="510"/>
    </location>
</feature>
<feature type="transmembrane region" description="Helical" evidence="1">
    <location>
        <begin position="193"/>
        <end position="215"/>
    </location>
</feature>
<feature type="transmembrane region" description="Helical" evidence="1">
    <location>
        <begin position="369"/>
        <end position="393"/>
    </location>
</feature>
<comment type="caution">
    <text evidence="3">The sequence shown here is derived from an EMBL/GenBank/DDBJ whole genome shotgun (WGS) entry which is preliminary data.</text>
</comment>
<sequence length="560" mass="61328">MEGVPVSSRQTLGARMSLVISVLTRDITLDLHVSQCEGRSEDGSAVVLVQDGCSASRVMGEFREVLGVVHDETFGEHTVRKVTQFATMMAFNTKIEPQTMTVICNVKLCGGECAERPACVSSDINLGRGKRPPVPLFEKAVTLGKVFQVGGLPDEPSQEMLAMILTAEEGQPSQPRDGKSTFLFDDCVPPRTFYIILSFLSAMYLMVLLACIYCVRRTTSKTVTKKFVDDYESPPRSLYQERGEAVGATTHGSARQGEALVLRLLRWSDVLSVRATNSSTGVFAAKLSSLFYVLLVSFCRLSRPFKRTLSKAVIPLLCPLVLPASHFSSHFLFTFPSLSFPYPSLALPLLFPSFIPCSPFLFPSHFFSFYSLCACCAAIPCPSPCLLSFSLPFSFLLLLFPASPSIPCAPSPVLLPALLFSSLLISSPSIPCSPFLFPSPSLSFYPLLSFSLPIFSLFCLSHFFLPLFPISRTCSNLVPSSLPLHSVSFCLPFAFTPSLLLSLPLSYLAFPSFPCPLPPFPIPSPFPLSHTLLFTHSLPLRGKNERETGRHPPRGPPTHP</sequence>
<reference evidence="3 4" key="1">
    <citation type="submission" date="2018-04" db="EMBL/GenBank/DDBJ databases">
        <authorList>
            <person name="Zhang X."/>
            <person name="Yuan J."/>
            <person name="Li F."/>
            <person name="Xiang J."/>
        </authorList>
    </citation>
    <scope>NUCLEOTIDE SEQUENCE [LARGE SCALE GENOMIC DNA]</scope>
    <source>
        <tissue evidence="3">Muscle</tissue>
    </source>
</reference>
<keyword evidence="1" id="KW-1133">Transmembrane helix</keyword>
<reference evidence="3 4" key="2">
    <citation type="submission" date="2019-01" db="EMBL/GenBank/DDBJ databases">
        <title>The decoding of complex shrimp genome reveals the adaptation for benthos swimmer, frequently molting mechanism and breeding impact on genome.</title>
        <authorList>
            <person name="Sun Y."/>
            <person name="Gao Y."/>
            <person name="Yu Y."/>
        </authorList>
    </citation>
    <scope>NUCLEOTIDE SEQUENCE [LARGE SCALE GENOMIC DNA]</scope>
    <source>
        <tissue evidence="3">Muscle</tissue>
    </source>
</reference>
<dbReference type="AlphaFoldDB" id="A0A423SJ12"/>
<accession>A0A423SJ12</accession>
<evidence type="ECO:0000313" key="3">
    <source>
        <dbReference type="EMBL" id="ROT64124.1"/>
    </source>
</evidence>
<gene>
    <name evidence="3" type="ORF">C7M84_017954</name>
</gene>
<dbReference type="Proteomes" id="UP000283509">
    <property type="component" value="Unassembled WGS sequence"/>
</dbReference>
<keyword evidence="1" id="KW-0472">Membrane</keyword>
<dbReference type="InterPro" id="IPR001507">
    <property type="entry name" value="ZP_dom"/>
</dbReference>
<organism evidence="3 4">
    <name type="scientific">Penaeus vannamei</name>
    <name type="common">Whiteleg shrimp</name>
    <name type="synonym">Litopenaeus vannamei</name>
    <dbReference type="NCBI Taxonomy" id="6689"/>
    <lineage>
        <taxon>Eukaryota</taxon>
        <taxon>Metazoa</taxon>
        <taxon>Ecdysozoa</taxon>
        <taxon>Arthropoda</taxon>
        <taxon>Crustacea</taxon>
        <taxon>Multicrustacea</taxon>
        <taxon>Malacostraca</taxon>
        <taxon>Eumalacostraca</taxon>
        <taxon>Eucarida</taxon>
        <taxon>Decapoda</taxon>
        <taxon>Dendrobranchiata</taxon>
        <taxon>Penaeoidea</taxon>
        <taxon>Penaeidae</taxon>
        <taxon>Penaeus</taxon>
    </lineage>
</organism>
<name>A0A423SJ12_PENVA</name>
<keyword evidence="1" id="KW-0812">Transmembrane</keyword>
<evidence type="ECO:0000313" key="4">
    <source>
        <dbReference type="Proteomes" id="UP000283509"/>
    </source>
</evidence>
<feature type="domain" description="ZP" evidence="2">
    <location>
        <begin position="1"/>
        <end position="126"/>
    </location>
</feature>
<dbReference type="EMBL" id="QCYY01003320">
    <property type="protein sequence ID" value="ROT64124.1"/>
    <property type="molecule type" value="Genomic_DNA"/>
</dbReference>
<protein>
    <recommendedName>
        <fullName evidence="2">ZP domain-containing protein</fullName>
    </recommendedName>
</protein>
<proteinExistence type="predicted"/>
<evidence type="ECO:0000256" key="1">
    <source>
        <dbReference type="SAM" id="Phobius"/>
    </source>
</evidence>
<dbReference type="OrthoDB" id="6363595at2759"/>
<feature type="transmembrane region" description="Helical" evidence="1">
    <location>
        <begin position="413"/>
        <end position="437"/>
    </location>
</feature>
<evidence type="ECO:0000259" key="2">
    <source>
        <dbReference type="PROSITE" id="PS51034"/>
    </source>
</evidence>